<reference evidence="6" key="1">
    <citation type="journal article" date="2021" name="Nat. Commun.">
        <title>Genetic determinants of endophytism in the Arabidopsis root mycobiome.</title>
        <authorList>
            <person name="Mesny F."/>
            <person name="Miyauchi S."/>
            <person name="Thiergart T."/>
            <person name="Pickel B."/>
            <person name="Atanasova L."/>
            <person name="Karlsson M."/>
            <person name="Huettel B."/>
            <person name="Barry K.W."/>
            <person name="Haridas S."/>
            <person name="Chen C."/>
            <person name="Bauer D."/>
            <person name="Andreopoulos W."/>
            <person name="Pangilinan J."/>
            <person name="LaButti K."/>
            <person name="Riley R."/>
            <person name="Lipzen A."/>
            <person name="Clum A."/>
            <person name="Drula E."/>
            <person name="Henrissat B."/>
            <person name="Kohler A."/>
            <person name="Grigoriev I.V."/>
            <person name="Martin F.M."/>
            <person name="Hacquard S."/>
        </authorList>
    </citation>
    <scope>NUCLEOTIDE SEQUENCE</scope>
    <source>
        <strain evidence="6">FSSC 5 MPI-SDFR-AT-0091</strain>
    </source>
</reference>
<dbReference type="InterPro" id="IPR000073">
    <property type="entry name" value="AB_hydrolase_1"/>
</dbReference>
<accession>A0A9P9GJM1</accession>
<name>A0A9P9GJM1_FUSSL</name>
<dbReference type="AlphaFoldDB" id="A0A9P9GJM1"/>
<sequence length="496" mass="53989">MSIIISLVLAWLSASQVSALSQTEAHSYDTITWGPCPESLPAPGLQCAKLSVPLDWDDPHGEKIELGMAKLPAQDPENRIGNLFINPGGPGYPATKEVSDIGLGTNGYTGDEIKRRFDIIGLDPRGVGLSTRVQCDLDLWNQRMSLFPTDEASFRRMVQFYQEVSANCWNLTGPLMDHLDTVQVAKDLEAVRVALGNEKMNWLGMSYGTMIGTQYACLYPKNIRSMILDSNLQHYQDEASMLLSEATTYEATLRRFFNWCETANKTTCVLSGQNIAKIWENLLVKAAKTPIPAPGCGTICRSNVNAEEIRFGAQVLLFNASAWSTLGSAINSKNATKGDASALSTYLATGDASSDSMLFGFLATICNDFPPEAKSFADLWAKQIEAAVFAPLTRGASATYMVQSACIGWRHRNRNPPKMVKIRGTPKVLVVNGIYDPSTSYAWAMGVSRQFGESGVLLTRNGAGHISYHIGGETSRAMDRYLVNLTVPAPGTVLGS</sequence>
<dbReference type="InterPro" id="IPR051601">
    <property type="entry name" value="Serine_prot/Carboxylest_S33"/>
</dbReference>
<gene>
    <name evidence="6" type="ORF">B0J15DRAFT_453021</name>
</gene>
<comment type="caution">
    <text evidence="6">The sequence shown here is derived from an EMBL/GenBank/DDBJ whole genome shotgun (WGS) entry which is preliminary data.</text>
</comment>
<dbReference type="Gene3D" id="3.40.50.1820">
    <property type="entry name" value="alpha/beta hydrolase"/>
    <property type="match status" value="1"/>
</dbReference>
<organism evidence="6 7">
    <name type="scientific">Fusarium solani</name>
    <name type="common">Filamentous fungus</name>
    <dbReference type="NCBI Taxonomy" id="169388"/>
    <lineage>
        <taxon>Eukaryota</taxon>
        <taxon>Fungi</taxon>
        <taxon>Dikarya</taxon>
        <taxon>Ascomycota</taxon>
        <taxon>Pezizomycotina</taxon>
        <taxon>Sordariomycetes</taxon>
        <taxon>Hypocreomycetidae</taxon>
        <taxon>Hypocreales</taxon>
        <taxon>Nectriaceae</taxon>
        <taxon>Fusarium</taxon>
        <taxon>Fusarium solani species complex</taxon>
    </lineage>
</organism>
<evidence type="ECO:0000256" key="3">
    <source>
        <dbReference type="SAM" id="SignalP"/>
    </source>
</evidence>
<dbReference type="Pfam" id="PF00561">
    <property type="entry name" value="Abhydrolase_1"/>
    <property type="match status" value="1"/>
</dbReference>
<feature type="domain" description="AB hydrolase-1" evidence="4">
    <location>
        <begin position="110"/>
        <end position="265"/>
    </location>
</feature>
<evidence type="ECO:0000256" key="1">
    <source>
        <dbReference type="ARBA" id="ARBA00010088"/>
    </source>
</evidence>
<feature type="chain" id="PRO_5040484691" evidence="3">
    <location>
        <begin position="20"/>
        <end position="496"/>
    </location>
</feature>
<proteinExistence type="inferred from homology"/>
<protein>
    <submittedName>
        <fullName evidence="6">Alpha/Beta hydrolase protein</fullName>
    </submittedName>
</protein>
<comment type="similarity">
    <text evidence="1">Belongs to the peptidase S33 family.</text>
</comment>
<evidence type="ECO:0000259" key="5">
    <source>
        <dbReference type="Pfam" id="PF08386"/>
    </source>
</evidence>
<evidence type="ECO:0000259" key="4">
    <source>
        <dbReference type="Pfam" id="PF00561"/>
    </source>
</evidence>
<feature type="domain" description="Peptidase S33 tripeptidyl aminopeptidase-like C-terminal" evidence="5">
    <location>
        <begin position="396"/>
        <end position="493"/>
    </location>
</feature>
<dbReference type="Pfam" id="PF08386">
    <property type="entry name" value="Abhydrolase_4"/>
    <property type="match status" value="1"/>
</dbReference>
<dbReference type="PANTHER" id="PTHR43248:SF30">
    <property type="entry name" value="AB HYDROLASE-1 DOMAIN-CONTAINING PROTEIN"/>
    <property type="match status" value="1"/>
</dbReference>
<dbReference type="SUPFAM" id="SSF53474">
    <property type="entry name" value="alpha/beta-Hydrolases"/>
    <property type="match status" value="1"/>
</dbReference>
<dbReference type="EMBL" id="JAGTJS010000021">
    <property type="protein sequence ID" value="KAH7239750.1"/>
    <property type="molecule type" value="Genomic_DNA"/>
</dbReference>
<keyword evidence="7" id="KW-1185">Reference proteome</keyword>
<evidence type="ECO:0000313" key="7">
    <source>
        <dbReference type="Proteomes" id="UP000736672"/>
    </source>
</evidence>
<dbReference type="GO" id="GO:0016787">
    <property type="term" value="F:hydrolase activity"/>
    <property type="evidence" value="ECO:0007669"/>
    <property type="project" value="UniProtKB-KW"/>
</dbReference>
<dbReference type="InterPro" id="IPR029058">
    <property type="entry name" value="AB_hydrolase_fold"/>
</dbReference>
<feature type="signal peptide" evidence="3">
    <location>
        <begin position="1"/>
        <end position="19"/>
    </location>
</feature>
<evidence type="ECO:0000256" key="2">
    <source>
        <dbReference type="ARBA" id="ARBA00022801"/>
    </source>
</evidence>
<dbReference type="InterPro" id="IPR013595">
    <property type="entry name" value="Pept_S33_TAP-like_C"/>
</dbReference>
<keyword evidence="3" id="KW-0732">Signal</keyword>
<keyword evidence="2 6" id="KW-0378">Hydrolase</keyword>
<evidence type="ECO:0000313" key="6">
    <source>
        <dbReference type="EMBL" id="KAH7239750.1"/>
    </source>
</evidence>
<dbReference type="Proteomes" id="UP000736672">
    <property type="component" value="Unassembled WGS sequence"/>
</dbReference>
<dbReference type="PANTHER" id="PTHR43248">
    <property type="entry name" value="2-SUCCINYL-6-HYDROXY-2,4-CYCLOHEXADIENE-1-CARBOXYLATE SYNTHASE"/>
    <property type="match status" value="1"/>
</dbReference>
<dbReference type="OrthoDB" id="425534at2759"/>